<feature type="domain" description="DUF5667" evidence="3">
    <location>
        <begin position="87"/>
        <end position="144"/>
    </location>
</feature>
<feature type="compositionally biased region" description="Polar residues" evidence="1">
    <location>
        <begin position="253"/>
        <end position="265"/>
    </location>
</feature>
<feature type="compositionally biased region" description="Low complexity" evidence="1">
    <location>
        <begin position="40"/>
        <end position="78"/>
    </location>
</feature>
<comment type="caution">
    <text evidence="4">The sequence shown here is derived from an EMBL/GenBank/DDBJ whole genome shotgun (WGS) entry which is preliminary data.</text>
</comment>
<protein>
    <submittedName>
        <fullName evidence="4">DUF5667 domain-containing protein</fullName>
    </submittedName>
</protein>
<feature type="compositionally biased region" description="Low complexity" evidence="1">
    <location>
        <begin position="266"/>
        <end position="283"/>
    </location>
</feature>
<evidence type="ECO:0000259" key="3">
    <source>
        <dbReference type="Pfam" id="PF18915"/>
    </source>
</evidence>
<evidence type="ECO:0000256" key="2">
    <source>
        <dbReference type="SAM" id="SignalP"/>
    </source>
</evidence>
<dbReference type="InterPro" id="IPR043725">
    <property type="entry name" value="DUF5667"/>
</dbReference>
<keyword evidence="5" id="KW-1185">Reference proteome</keyword>
<keyword evidence="2" id="KW-0732">Signal</keyword>
<feature type="compositionally biased region" description="Basic and acidic residues" evidence="1">
    <location>
        <begin position="356"/>
        <end position="371"/>
    </location>
</feature>
<feature type="chain" id="PRO_5045257679" evidence="2">
    <location>
        <begin position="22"/>
        <end position="371"/>
    </location>
</feature>
<reference evidence="4 5" key="1">
    <citation type="journal article" date="2024" name="Int. J. Mol. Sci.">
        <title>Exploration of Alicyclobacillus spp. Genome in Search of Antibiotic Resistance.</title>
        <authorList>
            <person name="Bucka-Kolendo J."/>
            <person name="Kiousi D.E."/>
            <person name="Dekowska A."/>
            <person name="Mikolajczuk-Szczyrba A."/>
            <person name="Karadedos D.M."/>
            <person name="Michael P."/>
            <person name="Galanis A."/>
            <person name="Sokolowska B."/>
        </authorList>
    </citation>
    <scope>NUCLEOTIDE SEQUENCE [LARGE SCALE GENOMIC DNA]</scope>
    <source>
        <strain evidence="4 5">KKP 3000</strain>
    </source>
</reference>
<feature type="region of interest" description="Disordered" evidence="1">
    <location>
        <begin position="253"/>
        <end position="303"/>
    </location>
</feature>
<dbReference type="RefSeq" id="WP_275477046.1">
    <property type="nucleotide sequence ID" value="NZ_CP162940.1"/>
</dbReference>
<proteinExistence type="predicted"/>
<gene>
    <name evidence="4" type="ORF">KKP3000_004227</name>
</gene>
<dbReference type="Pfam" id="PF18915">
    <property type="entry name" value="DUF5667"/>
    <property type="match status" value="1"/>
</dbReference>
<evidence type="ECO:0000313" key="4">
    <source>
        <dbReference type="EMBL" id="MFB5190741.1"/>
    </source>
</evidence>
<feature type="region of interest" description="Disordered" evidence="1">
    <location>
        <begin position="144"/>
        <end position="192"/>
    </location>
</feature>
<dbReference type="EMBL" id="JBDXSU010000007">
    <property type="protein sequence ID" value="MFB5190741.1"/>
    <property type="molecule type" value="Genomic_DNA"/>
</dbReference>
<accession>A0ABV5AFA3</accession>
<evidence type="ECO:0000256" key="1">
    <source>
        <dbReference type="SAM" id="MobiDB-lite"/>
    </source>
</evidence>
<sequence>MKKPKFAKGLIAGALIFGVSAGGATVWASTNGAVTVTSVPTNTTSTATSGTTNDTANAATGTTNSSTSANTSTTSTSPQLSGDYSNFVKTIYQQIEAALQAKDVAKAQQLAQFAKEQISKVNSLVQQGQTQAAGETLQTALASVTGTQSGSDSGAASDTSTAPTTTSSSSAAGTTGGATATTTGTTPTATTTDTQKATGALAKLPHNTLALADALQHVHNLQAQQSLEKNISKELAQLAAQLQKLASLQQQEVANSTKPQSQTQVSSSDSATPTATSGSGQASVKATEPSTSSTAKQHCSVDQVKVETEKKAAQSVKAAQSTKAMKAVKSVKSVKQVQADALHVVRSVAHVQAHKGTQEHGYAEHGDNHGK</sequence>
<dbReference type="Proteomes" id="UP001579974">
    <property type="component" value="Unassembled WGS sequence"/>
</dbReference>
<evidence type="ECO:0000313" key="5">
    <source>
        <dbReference type="Proteomes" id="UP001579974"/>
    </source>
</evidence>
<feature type="compositionally biased region" description="Low complexity" evidence="1">
    <location>
        <begin position="145"/>
        <end position="192"/>
    </location>
</feature>
<organism evidence="4 5">
    <name type="scientific">Alicyclobacillus fastidiosus</name>
    <dbReference type="NCBI Taxonomy" id="392011"/>
    <lineage>
        <taxon>Bacteria</taxon>
        <taxon>Bacillati</taxon>
        <taxon>Bacillota</taxon>
        <taxon>Bacilli</taxon>
        <taxon>Bacillales</taxon>
        <taxon>Alicyclobacillaceae</taxon>
        <taxon>Alicyclobacillus</taxon>
    </lineage>
</organism>
<name>A0ABV5AFA3_9BACL</name>
<feature type="signal peptide" evidence="2">
    <location>
        <begin position="1"/>
        <end position="21"/>
    </location>
</feature>
<feature type="region of interest" description="Disordered" evidence="1">
    <location>
        <begin position="40"/>
        <end position="80"/>
    </location>
</feature>
<feature type="compositionally biased region" description="Polar residues" evidence="1">
    <location>
        <begin position="288"/>
        <end position="297"/>
    </location>
</feature>
<feature type="region of interest" description="Disordered" evidence="1">
    <location>
        <begin position="352"/>
        <end position="371"/>
    </location>
</feature>